<dbReference type="Proteomes" id="UP001274830">
    <property type="component" value="Unassembled WGS sequence"/>
</dbReference>
<evidence type="ECO:0000313" key="2">
    <source>
        <dbReference type="EMBL" id="KAK3676798.1"/>
    </source>
</evidence>
<keyword evidence="1" id="KW-0472">Membrane</keyword>
<sequence>MAYSSLPSHDPGQSIPETEGAIALNDGQDDSLLAHQEDPVVAFSANKAANTAIRSSGVSSPCAGKFEEATEFPSRRLQHFPLVVYLSLAYAAVAVFAWCITCVLVYRPINTGHYGLWLRDGDVSGAYYPSTKTYATNEQWLRAARVLQAIVAIITIPLTSTVCASAAVAFVQRSCKSRNLTLRQTTVLADNGWTAIEVYEQLIRGRWKQYGSKLLYLAIVLHLLGAIVTPLQSIFTNTLTVQTPGDLRQIQKLTDFTDRLRGDNNDDIAAATLRAAMISTSSTDPQNRLWSASGVTNCTTQTPATSSACAFGQISLSNTYALNDPFMAQLPAGYNTGLVRQFLPRLNSSVTRERITEADFPMNCSYQSTFFANYSTTVLTGWYNGSRVGPSWHLIACMPGTDEQSRPVSRARQDFSEHLYLNLSAYNGPNSDNDTPDDWSGLFRVTLRTTSGYFELPNHMNANLPGPIFNHNSTTKSIRPGHERRNTVESNGTTVIPTAAYNVNNIQNKGPLLTIALALFGPGSFAADRVTHPANYINVAQEEFAAVCIDRAPFVSLLSTPSMVYEATSTRNSISCIPSGYWNFGQLQDALLEYVQTFIGPRATTGYTSPNQPPYDKLLANAFEAAAFLANEQWLTSAKQTTLTVSYDAGIPRQALHISEAAIILISILLGIYLAALLGVAFYSNRDPRWTNRLDSLVMMQYGAAIADTLPMNVVADRGGLAILDEAPGWVGDVNDIGQASVGMLGLGGTTPLRARKRYMCFEHDHEGEAVQKKRNDSEKERVLDFRLR</sequence>
<protein>
    <submittedName>
        <fullName evidence="2">Uncharacterized protein</fullName>
    </submittedName>
</protein>
<keyword evidence="1" id="KW-1133">Transmembrane helix</keyword>
<keyword evidence="1" id="KW-0812">Transmembrane</keyword>
<feature type="transmembrane region" description="Helical" evidence="1">
    <location>
        <begin position="214"/>
        <end position="235"/>
    </location>
</feature>
<dbReference type="EMBL" id="JAUTXT010000009">
    <property type="protein sequence ID" value="KAK3676798.1"/>
    <property type="molecule type" value="Genomic_DNA"/>
</dbReference>
<accession>A0AAE0WS33</accession>
<evidence type="ECO:0000256" key="1">
    <source>
        <dbReference type="SAM" id="Phobius"/>
    </source>
</evidence>
<name>A0AAE0WS33_9PEZI</name>
<comment type="caution">
    <text evidence="2">The sequence shown here is derived from an EMBL/GenBank/DDBJ whole genome shotgun (WGS) entry which is preliminary data.</text>
</comment>
<feature type="transmembrane region" description="Helical" evidence="1">
    <location>
        <begin position="82"/>
        <end position="106"/>
    </location>
</feature>
<proteinExistence type="predicted"/>
<gene>
    <name evidence="2" type="ORF">LTR78_003575</name>
</gene>
<keyword evidence="3" id="KW-1185">Reference proteome</keyword>
<reference evidence="2" key="1">
    <citation type="submission" date="2023-07" db="EMBL/GenBank/DDBJ databases">
        <title>Black Yeasts Isolated from many extreme environments.</title>
        <authorList>
            <person name="Coleine C."/>
            <person name="Stajich J.E."/>
            <person name="Selbmann L."/>
        </authorList>
    </citation>
    <scope>NUCLEOTIDE SEQUENCE</scope>
    <source>
        <strain evidence="2">CCFEE 5485</strain>
    </source>
</reference>
<feature type="transmembrane region" description="Helical" evidence="1">
    <location>
        <begin position="661"/>
        <end position="683"/>
    </location>
</feature>
<evidence type="ECO:0000313" key="3">
    <source>
        <dbReference type="Proteomes" id="UP001274830"/>
    </source>
</evidence>
<organism evidence="2 3">
    <name type="scientific">Recurvomyces mirabilis</name>
    <dbReference type="NCBI Taxonomy" id="574656"/>
    <lineage>
        <taxon>Eukaryota</taxon>
        <taxon>Fungi</taxon>
        <taxon>Dikarya</taxon>
        <taxon>Ascomycota</taxon>
        <taxon>Pezizomycotina</taxon>
        <taxon>Dothideomycetes</taxon>
        <taxon>Dothideomycetidae</taxon>
        <taxon>Mycosphaerellales</taxon>
        <taxon>Teratosphaeriaceae</taxon>
        <taxon>Recurvomyces</taxon>
    </lineage>
</organism>
<dbReference type="AlphaFoldDB" id="A0AAE0WS33"/>
<feature type="transmembrane region" description="Helical" evidence="1">
    <location>
        <begin position="146"/>
        <end position="171"/>
    </location>
</feature>